<gene>
    <name evidence="2" type="ORF">SAMN02745216_02513</name>
</gene>
<organism evidence="2 3">
    <name type="scientific">Desulfatibacillum alkenivorans DSM 16219</name>
    <dbReference type="NCBI Taxonomy" id="1121393"/>
    <lineage>
        <taxon>Bacteria</taxon>
        <taxon>Pseudomonadati</taxon>
        <taxon>Thermodesulfobacteriota</taxon>
        <taxon>Desulfobacteria</taxon>
        <taxon>Desulfobacterales</taxon>
        <taxon>Desulfatibacillaceae</taxon>
        <taxon>Desulfatibacillum</taxon>
    </lineage>
</organism>
<dbReference type="GO" id="GO:0004527">
    <property type="term" value="F:exonuclease activity"/>
    <property type="evidence" value="ECO:0007669"/>
    <property type="project" value="UniProtKB-KW"/>
</dbReference>
<keyword evidence="3" id="KW-1185">Reference proteome</keyword>
<dbReference type="InterPro" id="IPR011604">
    <property type="entry name" value="PDDEXK-like_dom_sf"/>
</dbReference>
<dbReference type="EMBL" id="FQZU01000014">
    <property type="protein sequence ID" value="SHJ90659.1"/>
    <property type="molecule type" value="Genomic_DNA"/>
</dbReference>
<evidence type="ECO:0000313" key="3">
    <source>
        <dbReference type="Proteomes" id="UP000183994"/>
    </source>
</evidence>
<dbReference type="STRING" id="1121393.SAMN02745216_02513"/>
<keyword evidence="2" id="KW-0540">Nuclease</keyword>
<sequence length="275" mass="31723">MVKGFFCEKTDEQIPFAECLECARSRLNRKLDCLFDEAVIAGMIDNIKNKVGISVTMISGCHRAAFIQQHYDTYVYPSGMYWAFRGQIAHKVMEEAALHEDAVIETRFEKEWDGILVEGTPDLIVPIQKVLKDYKTTVSIPSYLNKDRRILAYDNHRVQVNLYAWLVPHDIEELEVVYMSMEETRICPVEVWAESSTKKTYMTVDRYMEENLVPLFEALESETMPPYARTWACDEYCGVSDICYRELKKELMAARRVVPLKKKGKKNGDTAKATG</sequence>
<evidence type="ECO:0000313" key="2">
    <source>
        <dbReference type="EMBL" id="SHJ90659.1"/>
    </source>
</evidence>
<evidence type="ECO:0000259" key="1">
    <source>
        <dbReference type="Pfam" id="PF12705"/>
    </source>
</evidence>
<keyword evidence="2" id="KW-0269">Exonuclease</keyword>
<dbReference type="Proteomes" id="UP000183994">
    <property type="component" value="Unassembled WGS sequence"/>
</dbReference>
<dbReference type="InterPro" id="IPR038726">
    <property type="entry name" value="PDDEXK_AddAB-type"/>
</dbReference>
<dbReference type="AlphaFoldDB" id="A0A1M6N4J1"/>
<dbReference type="Pfam" id="PF12705">
    <property type="entry name" value="PDDEXK_1"/>
    <property type="match status" value="1"/>
</dbReference>
<proteinExistence type="predicted"/>
<feature type="domain" description="PD-(D/E)XK endonuclease-like" evidence="1">
    <location>
        <begin position="101"/>
        <end position="243"/>
    </location>
</feature>
<name>A0A1M6N4J1_9BACT</name>
<dbReference type="Gene3D" id="3.90.320.10">
    <property type="match status" value="1"/>
</dbReference>
<keyword evidence="2" id="KW-0378">Hydrolase</keyword>
<reference evidence="3" key="1">
    <citation type="submission" date="2016-11" db="EMBL/GenBank/DDBJ databases">
        <authorList>
            <person name="Varghese N."/>
            <person name="Submissions S."/>
        </authorList>
    </citation>
    <scope>NUCLEOTIDE SEQUENCE [LARGE SCALE GENOMIC DNA]</scope>
    <source>
        <strain evidence="3">DSM 16219</strain>
    </source>
</reference>
<accession>A0A1M6N4J1</accession>
<dbReference type="RefSeq" id="WP_073476304.1">
    <property type="nucleotide sequence ID" value="NZ_FQZU01000014.1"/>
</dbReference>
<protein>
    <submittedName>
        <fullName evidence="2">CRISPR/Cas system-associated exonuclease Cas4, RecB family</fullName>
    </submittedName>
</protein>